<dbReference type="AlphaFoldDB" id="A0A5K8A1D2"/>
<gene>
    <name evidence="1" type="ORF">DSCO28_68020</name>
</gene>
<proteinExistence type="predicted"/>
<accession>A0A5K8A1D2</accession>
<evidence type="ECO:0000313" key="2">
    <source>
        <dbReference type="Proteomes" id="UP000425960"/>
    </source>
</evidence>
<reference evidence="1 2" key="1">
    <citation type="submission" date="2019-11" db="EMBL/GenBank/DDBJ databases">
        <title>Comparative genomics of hydrocarbon-degrading Desulfosarcina strains.</title>
        <authorList>
            <person name="Watanabe M."/>
            <person name="Kojima H."/>
            <person name="Fukui M."/>
        </authorList>
    </citation>
    <scope>NUCLEOTIDE SEQUENCE [LARGE SCALE GENOMIC DNA]</scope>
    <source>
        <strain evidence="1 2">28bB2T</strain>
    </source>
</reference>
<organism evidence="1 2">
    <name type="scientific">Desulfosarcina ovata subsp. sediminis</name>
    <dbReference type="NCBI Taxonomy" id="885957"/>
    <lineage>
        <taxon>Bacteria</taxon>
        <taxon>Pseudomonadati</taxon>
        <taxon>Thermodesulfobacteriota</taxon>
        <taxon>Desulfobacteria</taxon>
        <taxon>Desulfobacterales</taxon>
        <taxon>Desulfosarcinaceae</taxon>
        <taxon>Desulfosarcina</taxon>
    </lineage>
</organism>
<dbReference type="Proteomes" id="UP000425960">
    <property type="component" value="Chromosome"/>
</dbReference>
<protein>
    <submittedName>
        <fullName evidence="1">Uncharacterized protein</fullName>
    </submittedName>
</protein>
<dbReference type="KEGG" id="dov:DSCO28_68020"/>
<name>A0A5K8A1D2_9BACT</name>
<dbReference type="EMBL" id="AP021876">
    <property type="protein sequence ID" value="BBO86236.1"/>
    <property type="molecule type" value="Genomic_DNA"/>
</dbReference>
<evidence type="ECO:0000313" key="1">
    <source>
        <dbReference type="EMBL" id="BBO86236.1"/>
    </source>
</evidence>
<dbReference type="RefSeq" id="WP_155313770.1">
    <property type="nucleotide sequence ID" value="NZ_AP021876.1"/>
</dbReference>
<sequence length="199" mass="21772">MALPAEVKKGLYINRLLSLLSTPGSRAQQSSHSQFTGNKVYRYTAWYNCTYVAAGGGARTPCYRLSKNNPRNFLYVGNIQGGVAVGIVPKRTSPFYVYSDNYGGCEWQILARKDGTAAAFLHVYKGAEGLANYTLGGNWELRGKVESSPVAKIVGQTKNIISFAYVASGWTFAECCMLATDKQDGTVDSIYEYKAIKIS</sequence>